<dbReference type="PROSITE" id="PS50885">
    <property type="entry name" value="HAMP"/>
    <property type="match status" value="1"/>
</dbReference>
<reference evidence="13 14" key="1">
    <citation type="submission" date="2015-01" db="EMBL/GenBank/DDBJ databases">
        <authorList>
            <person name="Aslett A.Martin."/>
            <person name="De Silva Nishadi"/>
        </authorList>
    </citation>
    <scope>NUCLEOTIDE SEQUENCE [LARGE SCALE GENOMIC DNA]</scope>
    <source>
        <strain evidence="13 14">R28058</strain>
    </source>
</reference>
<feature type="domain" description="HAMP" evidence="12">
    <location>
        <begin position="317"/>
        <end position="370"/>
    </location>
</feature>
<dbReference type="GO" id="GO:0007165">
    <property type="term" value="P:signal transduction"/>
    <property type="evidence" value="ECO:0007669"/>
    <property type="project" value="UniProtKB-KW"/>
</dbReference>
<dbReference type="CDD" id="cd12912">
    <property type="entry name" value="PDC2_MCP_like"/>
    <property type="match status" value="1"/>
</dbReference>
<dbReference type="CDD" id="cd11386">
    <property type="entry name" value="MCP_signal"/>
    <property type="match status" value="1"/>
</dbReference>
<dbReference type="InterPro" id="IPR004089">
    <property type="entry name" value="MCPsignal_dom"/>
</dbReference>
<gene>
    <name evidence="13" type="primary">trg</name>
    <name evidence="13" type="ORF">R28058_26301</name>
</gene>
<dbReference type="InterPro" id="IPR051310">
    <property type="entry name" value="MCP_chemotaxis"/>
</dbReference>
<keyword evidence="4 9" id="KW-0812">Transmembrane</keyword>
<evidence type="ECO:0000259" key="11">
    <source>
        <dbReference type="PROSITE" id="PS50192"/>
    </source>
</evidence>
<dbReference type="GO" id="GO:0006935">
    <property type="term" value="P:chemotaxis"/>
    <property type="evidence" value="ECO:0007669"/>
    <property type="project" value="UniProtKB-KW"/>
</dbReference>
<dbReference type="InterPro" id="IPR003660">
    <property type="entry name" value="HAMP_dom"/>
</dbReference>
<keyword evidence="3" id="KW-0145">Chemotaxis</keyword>
<dbReference type="Gene3D" id="3.30.450.20">
    <property type="entry name" value="PAS domain"/>
    <property type="match status" value="1"/>
</dbReference>
<evidence type="ECO:0000313" key="14">
    <source>
        <dbReference type="Proteomes" id="UP000049127"/>
    </source>
</evidence>
<dbReference type="Pfam" id="PF00015">
    <property type="entry name" value="MCPsignal"/>
    <property type="match status" value="1"/>
</dbReference>
<sequence length="682" mass="74218">MKFKLWHKRNGKSKSIKNKLTLIISCFVVICCLLLGATTSFLNYKTSNNILSKAVVETTKQASETISQKIINLENAAIQTGIIKEISDPKVSKEEKQNIIARQENLYGLTLGHILDLKGIDSFSGKDYSDRDYFKIAMSGKPYMSSSIVSKTTGKTTMLVSAPIWENGVQGSKIVGVVTFNVNKDFLNDIVSNIQIGENSYPYLLDKEGTTIAAKDDRLIGGQNTIKKAEEDKSLIPFAEADKKVISGETGYFNLKYNGQIKVLGYAPIKYSDGWGIGITTNKDDFLGDMYISIIITIILAIVFTIVAFIVAIKLSNKIGNPLKECSERLKMLAEGDLKSETTIVDEDNEIGLVADATSKIVDDFRKMINALTYILTEISNGNLDVNVDNDELNDLFVNDFEPILVAVNKILDSLNSTLIQINVAGEQVAIGSNQLSEGAQVLSQGATEQASSTQELSATINEVSLHVKQNAENAVRAREISMKSSIAIDRGKEQMQEMIAAMDEISNTSNRIGDIIKNIDSIAFQTNILALNAAVEASRAGEAGKGFAVVADEVRNLASKSAQSAKDTSDLIEKILIAIENGTIIVSETAKSLEEVVYRSQESSKIIQEIADASNEQAQNIDNVNIGVEQISTVVQANSATAEESAASSEELSSQAQMLKELIDQFNLKNDQGKSFNSQGF</sequence>
<dbReference type="RefSeq" id="WP_055342949.1">
    <property type="nucleotide sequence ID" value="NZ_CDNI01000022.1"/>
</dbReference>
<evidence type="ECO:0000256" key="6">
    <source>
        <dbReference type="ARBA" id="ARBA00023136"/>
    </source>
</evidence>
<name>A0A0C7GAI8_PARSO</name>
<feature type="transmembrane region" description="Helical" evidence="9">
    <location>
        <begin position="290"/>
        <end position="313"/>
    </location>
</feature>
<evidence type="ECO:0000256" key="3">
    <source>
        <dbReference type="ARBA" id="ARBA00022500"/>
    </source>
</evidence>
<dbReference type="PANTHER" id="PTHR43531:SF11">
    <property type="entry name" value="METHYL-ACCEPTING CHEMOTAXIS PROTEIN 3"/>
    <property type="match status" value="1"/>
</dbReference>
<dbReference type="SMART" id="SM00283">
    <property type="entry name" value="MA"/>
    <property type="match status" value="1"/>
</dbReference>
<dbReference type="GO" id="GO:0004888">
    <property type="term" value="F:transmembrane signaling receptor activity"/>
    <property type="evidence" value="ECO:0007669"/>
    <property type="project" value="InterPro"/>
</dbReference>
<dbReference type="AlphaFoldDB" id="A0A0C7GAI8"/>
<dbReference type="SUPFAM" id="SSF58104">
    <property type="entry name" value="Methyl-accepting chemotaxis protein (MCP) signaling domain"/>
    <property type="match status" value="1"/>
</dbReference>
<comment type="subcellular location">
    <subcellularLocation>
        <location evidence="1">Cell membrane</location>
        <topology evidence="1">Multi-pass membrane protein</topology>
    </subcellularLocation>
</comment>
<evidence type="ECO:0000256" key="4">
    <source>
        <dbReference type="ARBA" id="ARBA00022692"/>
    </source>
</evidence>
<comment type="similarity">
    <text evidence="7">Belongs to the methyl-accepting chemotaxis (MCP) protein family.</text>
</comment>
<dbReference type="Gene3D" id="6.10.340.10">
    <property type="match status" value="1"/>
</dbReference>
<organism evidence="13 14">
    <name type="scientific">Paraclostridium sordellii</name>
    <name type="common">Clostridium sordellii</name>
    <dbReference type="NCBI Taxonomy" id="1505"/>
    <lineage>
        <taxon>Bacteria</taxon>
        <taxon>Bacillati</taxon>
        <taxon>Bacillota</taxon>
        <taxon>Clostridia</taxon>
        <taxon>Peptostreptococcales</taxon>
        <taxon>Peptostreptococcaceae</taxon>
        <taxon>Paraclostridium</taxon>
    </lineage>
</organism>
<dbReference type="SUPFAM" id="SSF103190">
    <property type="entry name" value="Sensory domain-like"/>
    <property type="match status" value="1"/>
</dbReference>
<dbReference type="PROSITE" id="PS50192">
    <property type="entry name" value="T_SNARE"/>
    <property type="match status" value="1"/>
</dbReference>
<dbReference type="PANTHER" id="PTHR43531">
    <property type="entry name" value="PROTEIN ICFG"/>
    <property type="match status" value="1"/>
</dbReference>
<accession>A0A0C7GAI8</accession>
<evidence type="ECO:0000256" key="9">
    <source>
        <dbReference type="SAM" id="Phobius"/>
    </source>
</evidence>
<evidence type="ECO:0000259" key="10">
    <source>
        <dbReference type="PROSITE" id="PS50111"/>
    </source>
</evidence>
<feature type="transmembrane region" description="Helical" evidence="9">
    <location>
        <begin position="20"/>
        <end position="42"/>
    </location>
</feature>
<dbReference type="GO" id="GO:0005886">
    <property type="term" value="C:plasma membrane"/>
    <property type="evidence" value="ECO:0007669"/>
    <property type="project" value="UniProtKB-SubCell"/>
</dbReference>
<dbReference type="InterPro" id="IPR029151">
    <property type="entry name" value="Sensor-like_sf"/>
</dbReference>
<evidence type="ECO:0000313" key="13">
    <source>
        <dbReference type="EMBL" id="CEQ04913.1"/>
    </source>
</evidence>
<evidence type="ECO:0000256" key="8">
    <source>
        <dbReference type="PROSITE-ProRule" id="PRU00284"/>
    </source>
</evidence>
<feature type="domain" description="T-SNARE coiled-coil homology" evidence="11">
    <location>
        <begin position="584"/>
        <end position="646"/>
    </location>
</feature>
<dbReference type="PROSITE" id="PS50111">
    <property type="entry name" value="CHEMOTAXIS_TRANSDUC_2"/>
    <property type="match status" value="1"/>
</dbReference>
<dbReference type="OrthoDB" id="597657at2"/>
<keyword evidence="5 9" id="KW-1133">Transmembrane helix</keyword>
<evidence type="ECO:0000256" key="1">
    <source>
        <dbReference type="ARBA" id="ARBA00004651"/>
    </source>
</evidence>
<evidence type="ECO:0000256" key="2">
    <source>
        <dbReference type="ARBA" id="ARBA00022475"/>
    </source>
</evidence>
<dbReference type="Pfam" id="PF02743">
    <property type="entry name" value="dCache_1"/>
    <property type="match status" value="1"/>
</dbReference>
<keyword evidence="8" id="KW-0807">Transducer</keyword>
<evidence type="ECO:0000256" key="5">
    <source>
        <dbReference type="ARBA" id="ARBA00022989"/>
    </source>
</evidence>
<feature type="domain" description="Methyl-accepting transducer" evidence="10">
    <location>
        <begin position="425"/>
        <end position="654"/>
    </location>
</feature>
<evidence type="ECO:0000259" key="12">
    <source>
        <dbReference type="PROSITE" id="PS50885"/>
    </source>
</evidence>
<dbReference type="InterPro" id="IPR004090">
    <property type="entry name" value="Chemotax_Me-accpt_rcpt"/>
</dbReference>
<dbReference type="EMBL" id="CEKZ01000022">
    <property type="protein sequence ID" value="CEQ04913.1"/>
    <property type="molecule type" value="Genomic_DNA"/>
</dbReference>
<dbReference type="InterPro" id="IPR033479">
    <property type="entry name" value="dCache_1"/>
</dbReference>
<keyword evidence="2" id="KW-1003">Cell membrane</keyword>
<protein>
    <submittedName>
        <fullName evidence="13">Methyl-accepting chemotaxis sensory transducer</fullName>
    </submittedName>
</protein>
<dbReference type="InterPro" id="IPR000727">
    <property type="entry name" value="T_SNARE_dom"/>
</dbReference>
<keyword evidence="6 9" id="KW-0472">Membrane</keyword>
<dbReference type="CDD" id="cd12914">
    <property type="entry name" value="PDC1_DGC_like"/>
    <property type="match status" value="1"/>
</dbReference>
<dbReference type="Gene3D" id="1.10.287.950">
    <property type="entry name" value="Methyl-accepting chemotaxis protein"/>
    <property type="match status" value="1"/>
</dbReference>
<dbReference type="PRINTS" id="PR00260">
    <property type="entry name" value="CHEMTRNSDUCR"/>
</dbReference>
<proteinExistence type="inferred from homology"/>
<dbReference type="Proteomes" id="UP000049127">
    <property type="component" value="Unassembled WGS sequence"/>
</dbReference>
<evidence type="ECO:0000256" key="7">
    <source>
        <dbReference type="ARBA" id="ARBA00029447"/>
    </source>
</evidence>